<name>A0ACD0NZE8_9BASI</name>
<protein>
    <submittedName>
        <fullName evidence="1">Uncharacterized protein</fullName>
    </submittedName>
</protein>
<evidence type="ECO:0000313" key="2">
    <source>
        <dbReference type="Proteomes" id="UP000245626"/>
    </source>
</evidence>
<reference evidence="1 2" key="1">
    <citation type="journal article" date="2018" name="Mol. Biol. Evol.">
        <title>Broad Genomic Sampling Reveals a Smut Pathogenic Ancestry of the Fungal Clade Ustilaginomycotina.</title>
        <authorList>
            <person name="Kijpornyongpan T."/>
            <person name="Mondo S.J."/>
            <person name="Barry K."/>
            <person name="Sandor L."/>
            <person name="Lee J."/>
            <person name="Lipzen A."/>
            <person name="Pangilinan J."/>
            <person name="LaButti K."/>
            <person name="Hainaut M."/>
            <person name="Henrissat B."/>
            <person name="Grigoriev I.V."/>
            <person name="Spatafora J.W."/>
            <person name="Aime M.C."/>
        </authorList>
    </citation>
    <scope>NUCLEOTIDE SEQUENCE [LARGE SCALE GENOMIC DNA]</scope>
    <source>
        <strain evidence="1 2">SA 807</strain>
    </source>
</reference>
<gene>
    <name evidence="1" type="ORF">IE53DRAFT_368281</name>
</gene>
<accession>A0ACD0NZE8</accession>
<evidence type="ECO:0000313" key="1">
    <source>
        <dbReference type="EMBL" id="PWN51184.1"/>
    </source>
</evidence>
<dbReference type="Proteomes" id="UP000245626">
    <property type="component" value="Unassembled WGS sequence"/>
</dbReference>
<organism evidence="1 2">
    <name type="scientific">Violaceomyces palustris</name>
    <dbReference type="NCBI Taxonomy" id="1673888"/>
    <lineage>
        <taxon>Eukaryota</taxon>
        <taxon>Fungi</taxon>
        <taxon>Dikarya</taxon>
        <taxon>Basidiomycota</taxon>
        <taxon>Ustilaginomycotina</taxon>
        <taxon>Ustilaginomycetes</taxon>
        <taxon>Violaceomycetales</taxon>
        <taxon>Violaceomycetaceae</taxon>
        <taxon>Violaceomyces</taxon>
    </lineage>
</organism>
<proteinExistence type="predicted"/>
<keyword evidence="2" id="KW-1185">Reference proteome</keyword>
<dbReference type="EMBL" id="KZ819863">
    <property type="protein sequence ID" value="PWN51184.1"/>
    <property type="molecule type" value="Genomic_DNA"/>
</dbReference>
<sequence length="1252" mass="135957">MHSLASPTLSRKASATIQAKNHGLSPSTSSGSHQKPSTPPIASPKSASGEAQKVLSTDGAQDQQPVLMLGDISAEMAQKVIRDFSLSREDLPSSVEASKTGGGRSCNNDPGLSASRQPSYPRSPSLNGSDTSTALPHESGRQDPIDMSKAPYGSGKDCQGEDTWTKGDVTGKVVGPSRRSTVASENSSQPESDLGLEESSSTDYEVEAVTPKIGGFGVRQNLVPHEDGMKSAATDRAKRSELESSERAVAASGTASIDSEDEALHSSKSTEWGANFWCVITDPKSQNSFFANPQTGECKWEVPAGTIVLPPNPDGEWWELRDEQRGIPYYYHTQSASSQWNRPKGFVIPLVAIQATTLGKRFSFTEFGEENLAALAAIGQDSTKADQGVAPAPGSPRRRSSQPPPPAQSPSIDQVLALQKRREAGSGTDRDLVAQALKTKPLSRSLDGRHNKSYIRGLSEQLQSSQSVSFAEGALKNKKSQRSLAPPPSAPSSRSLNGISTLTTIPSSRSSLSSGTGHMTRSSSEGMKVIGDPGFIDSSSGSSFDISLPIRRERDPERRMNVFQLHQKGRRQRPIPVSTKRLSTGEHRCLPSALQSDIRRFAFEGFALRKFTTHRVGPFRRKLPLSKMMHWQKGPINAPLLNLDGTPELQKDAIKIFKVIQRVFGDRDAPVHSRPPLGMQNGADIPPLSPRSPSTNAFVQISSPVLAHGGSFLGRVSGSPASPSTTTEDRSPPSVLEEERWLLEKGLASPPLRDEIYAQTLKQLSNNPSGASLFRGWQFLSVLLVTFPPSRELSAYVSTFIQDRRQDEDGSISTMADHCNEKLAMIRNRGPRGKPPSLAEIQSASDAAFNPCVFGRTLEKVMETQREAYPDAKEPIVLVFLCNALLALDALKTEGIFRIAGDFDSVTELRVRIERGHYSLAGLVSGAGRDADDGSKGDVSVVASVFKIWLRELEQPLIPLGMYNQCVAAAEQSPSRCIEMVARLPKINRRVVLFVISFLQLFTQPSVVKETKMGTESLSLVFAPNFFRCESNSLSVVFNNSRFEQKFVSNLINHLPCSTLDEEYSPVHGEGLHGLNLGTSKGLDDRETPSGLGVETLFTSEDETEEGISASHQMERLFDRRSMLRNRNGTGGSQLGSNGHHHHHHQVGGRVQKQGKEKVPSVLSGINTSPTYSTSSASPPRHMLNSKARRALLERLNYASNKRSGGSRSDAEVLGNREDDVFLASNVEEEEEVREKPISPSSNKVIQGVSVP</sequence>